<sequence length="255" mass="28231">MVNNRRTKWQIGWQIVIVLPMIWLVGCGDSIEEEVTAKLTQATHQPTLPVVTQRDVDESAISYQAGNNPFDNPVRAYAHHIADSAISAMAQQQAQADKQASNQANNQADKQTDNKQADKPATSQDNQTLSRTQSADKHISSPPSPVKHSPPPMQASEQPLGDVVAIDNARPRQPLEMFELSQLTYQGNLSDGERMIAIIKSPDGRVHQVAQGQYLGRHHGQVVSITPMAIIIHEALMAADGRYYRRDAMMRFGHK</sequence>
<proteinExistence type="predicted"/>
<feature type="region of interest" description="Disordered" evidence="1">
    <location>
        <begin position="88"/>
        <end position="158"/>
    </location>
</feature>
<accession>A0A1T0CK00</accession>
<evidence type="ECO:0008006" key="4">
    <source>
        <dbReference type="Google" id="ProtNLM"/>
    </source>
</evidence>
<evidence type="ECO:0000313" key="3">
    <source>
        <dbReference type="Proteomes" id="UP000189800"/>
    </source>
</evidence>
<reference evidence="2 3" key="1">
    <citation type="submission" date="2017-02" db="EMBL/GenBank/DDBJ databases">
        <title>Draft genome sequence of Moraxella pluranimalium CCUG 54913T type strain.</title>
        <authorList>
            <person name="Salva-Serra F."/>
            <person name="Engstrom-Jakobsson H."/>
            <person name="Thorell K."/>
            <person name="Jaen-Luchoro D."/>
            <person name="Gonzales-Siles L."/>
            <person name="Karlsson R."/>
            <person name="Yazdan S."/>
            <person name="Boulund F."/>
            <person name="Johnning A."/>
            <person name="Engstrand L."/>
            <person name="Kristiansson E."/>
            <person name="Moore E."/>
        </authorList>
    </citation>
    <scope>NUCLEOTIDE SEQUENCE [LARGE SCALE GENOMIC DNA]</scope>
    <source>
        <strain evidence="2 3">CCUG 54913</strain>
    </source>
</reference>
<feature type="compositionally biased region" description="Polar residues" evidence="1">
    <location>
        <begin position="121"/>
        <end position="133"/>
    </location>
</feature>
<dbReference type="STRING" id="470453.B0680_09200"/>
<dbReference type="EMBL" id="MUYU01000026">
    <property type="protein sequence ID" value="OOS22623.1"/>
    <property type="molecule type" value="Genomic_DNA"/>
</dbReference>
<evidence type="ECO:0000256" key="1">
    <source>
        <dbReference type="SAM" id="MobiDB-lite"/>
    </source>
</evidence>
<protein>
    <recommendedName>
        <fullName evidence="4">Pilus assembly protein PilP</fullName>
    </recommendedName>
</protein>
<dbReference type="Proteomes" id="UP000189800">
    <property type="component" value="Unassembled WGS sequence"/>
</dbReference>
<keyword evidence="3" id="KW-1185">Reference proteome</keyword>
<feature type="compositionally biased region" description="Pro residues" evidence="1">
    <location>
        <begin position="142"/>
        <end position="153"/>
    </location>
</feature>
<dbReference type="OrthoDB" id="5296580at2"/>
<feature type="compositionally biased region" description="Low complexity" evidence="1">
    <location>
        <begin position="88"/>
        <end position="109"/>
    </location>
</feature>
<dbReference type="PROSITE" id="PS51257">
    <property type="entry name" value="PROKAR_LIPOPROTEIN"/>
    <property type="match status" value="1"/>
</dbReference>
<evidence type="ECO:0000313" key="2">
    <source>
        <dbReference type="EMBL" id="OOS22623.1"/>
    </source>
</evidence>
<gene>
    <name evidence="2" type="ORF">B0680_09200</name>
</gene>
<dbReference type="Pfam" id="PF04351">
    <property type="entry name" value="PilP"/>
    <property type="match status" value="1"/>
</dbReference>
<dbReference type="InterPro" id="IPR007446">
    <property type="entry name" value="PilP"/>
</dbReference>
<dbReference type="Gene3D" id="2.30.30.830">
    <property type="match status" value="1"/>
</dbReference>
<dbReference type="RefSeq" id="WP_078254803.1">
    <property type="nucleotide sequence ID" value="NZ_MUYU01000026.1"/>
</dbReference>
<name>A0A1T0CK00_9GAMM</name>
<organism evidence="2 3">
    <name type="scientific">Moraxella pluranimalium</name>
    <dbReference type="NCBI Taxonomy" id="470453"/>
    <lineage>
        <taxon>Bacteria</taxon>
        <taxon>Pseudomonadati</taxon>
        <taxon>Pseudomonadota</taxon>
        <taxon>Gammaproteobacteria</taxon>
        <taxon>Moraxellales</taxon>
        <taxon>Moraxellaceae</taxon>
        <taxon>Moraxella</taxon>
    </lineage>
</organism>
<dbReference type="AlphaFoldDB" id="A0A1T0CK00"/>
<comment type="caution">
    <text evidence="2">The sequence shown here is derived from an EMBL/GenBank/DDBJ whole genome shotgun (WGS) entry which is preliminary data.</text>
</comment>